<feature type="transmembrane region" description="Helical" evidence="17">
    <location>
        <begin position="1143"/>
        <end position="1163"/>
    </location>
</feature>
<comment type="subcellular location">
    <subcellularLocation>
        <location evidence="1">Membrane</location>
        <topology evidence="1">Multi-pass membrane protein</topology>
    </subcellularLocation>
    <subcellularLocation>
        <location evidence="2">Mitochondrion outer membrane</location>
    </subcellularLocation>
</comment>
<evidence type="ECO:0000256" key="4">
    <source>
        <dbReference type="ARBA" id="ARBA00009624"/>
    </source>
</evidence>
<dbReference type="Pfam" id="PF13967">
    <property type="entry name" value="RSN1_TM"/>
    <property type="match status" value="1"/>
</dbReference>
<keyword evidence="11" id="KW-0626">Porin</keyword>
<feature type="domain" description="CSC1/OSCA1-like cytosolic" evidence="20">
    <location>
        <begin position="185"/>
        <end position="377"/>
    </location>
</feature>
<keyword evidence="12" id="KW-0496">Mitochondrion</keyword>
<evidence type="ECO:0000256" key="1">
    <source>
        <dbReference type="ARBA" id="ARBA00004141"/>
    </source>
</evidence>
<feature type="transmembrane region" description="Helical" evidence="17">
    <location>
        <begin position="1175"/>
        <end position="1196"/>
    </location>
</feature>
<evidence type="ECO:0000256" key="13">
    <source>
        <dbReference type="ARBA" id="ARBA00023136"/>
    </source>
</evidence>
<dbReference type="Pfam" id="PF02714">
    <property type="entry name" value="RSN1_7TM"/>
    <property type="match status" value="2"/>
</dbReference>
<feature type="transmembrane region" description="Helical" evidence="17">
    <location>
        <begin position="545"/>
        <end position="567"/>
    </location>
</feature>
<feature type="domain" description="CSC1/OSCA1-like N-terminal transmembrane" evidence="19">
    <location>
        <begin position="54"/>
        <end position="153"/>
    </location>
</feature>
<evidence type="ECO:0000256" key="7">
    <source>
        <dbReference type="ARBA" id="ARBA00022692"/>
    </source>
</evidence>
<feature type="domain" description="CSC1/OSCA1-like 7TM region" evidence="18">
    <location>
        <begin position="388"/>
        <end position="576"/>
    </location>
</feature>
<comment type="similarity">
    <text evidence="4">Belongs to the eukaryotic mitochondrial porin (TC 1.B.8.1) family.</text>
</comment>
<dbReference type="Proteomes" id="UP000026960">
    <property type="component" value="Chromosome 3"/>
</dbReference>
<dbReference type="InterPro" id="IPR045122">
    <property type="entry name" value="Csc1-like"/>
</dbReference>
<dbReference type="InterPro" id="IPR023614">
    <property type="entry name" value="Porin_dom_sf"/>
</dbReference>
<evidence type="ECO:0000259" key="20">
    <source>
        <dbReference type="Pfam" id="PF14703"/>
    </source>
</evidence>
<evidence type="ECO:0000256" key="16">
    <source>
        <dbReference type="SAM" id="MobiDB-lite"/>
    </source>
</evidence>
<feature type="compositionally biased region" description="Low complexity" evidence="16">
    <location>
        <begin position="1041"/>
        <end position="1053"/>
    </location>
</feature>
<dbReference type="InterPro" id="IPR027815">
    <property type="entry name" value="CSC1/OSCA1-like_cyt"/>
</dbReference>
<organism evidence="21">
    <name type="scientific">Oryza barthii</name>
    <dbReference type="NCBI Taxonomy" id="65489"/>
    <lineage>
        <taxon>Eukaryota</taxon>
        <taxon>Viridiplantae</taxon>
        <taxon>Streptophyta</taxon>
        <taxon>Embryophyta</taxon>
        <taxon>Tracheophyta</taxon>
        <taxon>Spermatophyta</taxon>
        <taxon>Magnoliopsida</taxon>
        <taxon>Liliopsida</taxon>
        <taxon>Poales</taxon>
        <taxon>Poaceae</taxon>
        <taxon>BOP clade</taxon>
        <taxon>Oryzoideae</taxon>
        <taxon>Oryzeae</taxon>
        <taxon>Oryzinae</taxon>
        <taxon>Oryza</taxon>
    </lineage>
</organism>
<feature type="transmembrane region" description="Helical" evidence="17">
    <location>
        <begin position="24"/>
        <end position="43"/>
    </location>
</feature>
<feature type="transmembrane region" description="Helical" evidence="17">
    <location>
        <begin position="136"/>
        <end position="155"/>
    </location>
</feature>
<dbReference type="PaxDb" id="65489-OBART03G02960.1"/>
<dbReference type="PANTHER" id="PTHR13018:SF114">
    <property type="entry name" value="EXPRESSED PROTEIN"/>
    <property type="match status" value="1"/>
</dbReference>
<dbReference type="FunFam" id="2.40.160.10:FF:000003">
    <property type="entry name" value="Outer mitochondrial membrane protein porin"/>
    <property type="match status" value="1"/>
</dbReference>
<dbReference type="Pfam" id="PF01459">
    <property type="entry name" value="Porin_3"/>
    <property type="match status" value="1"/>
</dbReference>
<feature type="transmembrane region" description="Helical" evidence="17">
    <location>
        <begin position="390"/>
        <end position="420"/>
    </location>
</feature>
<dbReference type="AlphaFoldDB" id="A0A0D3FDJ7"/>
<keyword evidence="5" id="KW-0813">Transport</keyword>
<dbReference type="STRING" id="65489.A0A0D3FDJ7"/>
<proteinExistence type="inferred from homology"/>
<dbReference type="HOGENOM" id="CLU_007889_0_0_1"/>
<keyword evidence="22" id="KW-1185">Reference proteome</keyword>
<feature type="region of interest" description="Disordered" evidence="16">
    <location>
        <begin position="992"/>
        <end position="1053"/>
    </location>
</feature>
<feature type="transmembrane region" description="Helical" evidence="17">
    <location>
        <begin position="440"/>
        <end position="462"/>
    </location>
</feature>
<evidence type="ECO:0000313" key="21">
    <source>
        <dbReference type="EnsemblPlants" id="OBART03G02960.1"/>
    </source>
</evidence>
<keyword evidence="9 17" id="KW-1133">Transmembrane helix</keyword>
<evidence type="ECO:0000313" key="22">
    <source>
        <dbReference type="Proteomes" id="UP000026960"/>
    </source>
</evidence>
<feature type="transmembrane region" description="Helical" evidence="17">
    <location>
        <begin position="92"/>
        <end position="113"/>
    </location>
</feature>
<keyword evidence="8" id="KW-1000">Mitochondrion outer membrane</keyword>
<dbReference type="InterPro" id="IPR003864">
    <property type="entry name" value="CSC1/OSCA1-like_7TM"/>
</dbReference>
<comment type="similarity">
    <text evidence="3">Belongs to the CSC1 (TC 1.A.17) family.</text>
</comment>
<evidence type="ECO:0000259" key="18">
    <source>
        <dbReference type="Pfam" id="PF02714"/>
    </source>
</evidence>
<feature type="transmembrane region" description="Helical" evidence="17">
    <location>
        <begin position="645"/>
        <end position="665"/>
    </location>
</feature>
<dbReference type="Pfam" id="PF13301">
    <property type="entry name" value="DUF4079"/>
    <property type="match status" value="1"/>
</dbReference>
<reference evidence="21" key="2">
    <citation type="submission" date="2015-03" db="UniProtKB">
        <authorList>
            <consortium name="EnsemblPlants"/>
        </authorList>
    </citation>
    <scope>IDENTIFICATION</scope>
</reference>
<dbReference type="InterPro" id="IPR027246">
    <property type="entry name" value="Porin_Euk/Tom40"/>
</dbReference>
<dbReference type="EnsemblPlants" id="OBART03G02960.1">
    <property type="protein sequence ID" value="OBART03G02960.1"/>
    <property type="gene ID" value="OBART03G02960"/>
</dbReference>
<name>A0A0D3FDJ7_9ORYZ</name>
<feature type="transmembrane region" description="Helical" evidence="17">
    <location>
        <begin position="1111"/>
        <end position="1131"/>
    </location>
</feature>
<accession>A0A0D3FDJ7</accession>
<feature type="transmembrane region" description="Helical" evidence="17">
    <location>
        <begin position="485"/>
        <end position="504"/>
    </location>
</feature>
<feature type="compositionally biased region" description="Low complexity" evidence="16">
    <location>
        <begin position="1016"/>
        <end position="1029"/>
    </location>
</feature>
<evidence type="ECO:0000256" key="2">
    <source>
        <dbReference type="ARBA" id="ARBA00004294"/>
    </source>
</evidence>
<dbReference type="Gene3D" id="2.40.160.10">
    <property type="entry name" value="Porin"/>
    <property type="match status" value="1"/>
</dbReference>
<evidence type="ECO:0000256" key="12">
    <source>
        <dbReference type="ARBA" id="ARBA00023128"/>
    </source>
</evidence>
<feature type="transmembrane region" description="Helical" evidence="17">
    <location>
        <begin position="702"/>
        <end position="727"/>
    </location>
</feature>
<keyword evidence="13 17" id="KW-0472">Membrane</keyword>
<evidence type="ECO:0000256" key="17">
    <source>
        <dbReference type="SAM" id="Phobius"/>
    </source>
</evidence>
<dbReference type="GO" id="GO:0005227">
    <property type="term" value="F:calcium-activated cation channel activity"/>
    <property type="evidence" value="ECO:0007669"/>
    <property type="project" value="InterPro"/>
</dbReference>
<evidence type="ECO:0000256" key="3">
    <source>
        <dbReference type="ARBA" id="ARBA00007779"/>
    </source>
</evidence>
<protein>
    <submittedName>
        <fullName evidence="21">Uncharacterized protein</fullName>
    </submittedName>
</protein>
<dbReference type="PANTHER" id="PTHR13018">
    <property type="entry name" value="PROBABLE MEMBRANE PROTEIN DUF221-RELATED"/>
    <property type="match status" value="1"/>
</dbReference>
<dbReference type="InterPro" id="IPR032880">
    <property type="entry name" value="CSC1/OSCA1-like_N"/>
</dbReference>
<dbReference type="eggNOG" id="KOG1134">
    <property type="taxonomic scope" value="Eukaryota"/>
</dbReference>
<evidence type="ECO:0000256" key="6">
    <source>
        <dbReference type="ARBA" id="ARBA00022452"/>
    </source>
</evidence>
<dbReference type="Pfam" id="PF14703">
    <property type="entry name" value="PHM7_cyt"/>
    <property type="match status" value="1"/>
</dbReference>
<dbReference type="Gramene" id="OBART03G02960.1">
    <property type="protein sequence ID" value="OBART03G02960.1"/>
    <property type="gene ID" value="OBART03G02960"/>
</dbReference>
<dbReference type="eggNOG" id="KOG3126">
    <property type="taxonomic scope" value="Eukaryota"/>
</dbReference>
<evidence type="ECO:0000256" key="5">
    <source>
        <dbReference type="ARBA" id="ARBA00022448"/>
    </source>
</evidence>
<dbReference type="GO" id="GO:0005886">
    <property type="term" value="C:plasma membrane"/>
    <property type="evidence" value="ECO:0007669"/>
    <property type="project" value="TreeGrafter"/>
</dbReference>
<dbReference type="GO" id="GO:0046930">
    <property type="term" value="C:pore complex"/>
    <property type="evidence" value="ECO:0007669"/>
    <property type="project" value="UniProtKB-KW"/>
</dbReference>
<feature type="domain" description="CSC1/OSCA1-like 7TM region" evidence="18">
    <location>
        <begin position="638"/>
        <end position="725"/>
    </location>
</feature>
<evidence type="ECO:0000256" key="10">
    <source>
        <dbReference type="ARBA" id="ARBA00023065"/>
    </source>
</evidence>
<dbReference type="GO" id="GO:0008308">
    <property type="term" value="F:voltage-gated monoatomic anion channel activity"/>
    <property type="evidence" value="ECO:0007669"/>
    <property type="project" value="InterPro"/>
</dbReference>
<sequence>MGPTAPPPDAGGGEPEAWYGSIQYLVNISAVGAASCVLLFLLVKLRFDHRRIPGPSALAAKLLAVYHATAPQIALHCGADAAQFLLFERASFLVLAAVAAAAVAAALPLNLLAGDAAIADQFAATTISHIPKSSPLLWLHLLLTAAVVAIAHLGISRMEDALRITRFRDGNGNPSDPNSSSVAVFTIMIQGIPKTLAADKTPLKDYFEHKYPGKVYRVIVPFDLCTLEYLAEEWGKVRNRISWLEARMDARNLFDEFAQGGRHSEEHWIVRRCKELWVMAAERFGFTDEEMLRRLQTKKLVLGSKLSDYKDGRAPGAGIAFVVFKDVYTANKAVRDFRMERKKTPIGRFFPVMELQLERSRWTVERAPPASDIYWNHLGLSKTSLGLRRIAVNTCLILMLLFFSSPLAIISGMQSAARIINVEAMDNAKSWLVWLQSSSWFWTIIFQFLPNVLIFVSMYIIIPSVLSYFSKFECHLTVSGEQRAALLKMVCFFLVNLILLRALVESSLESWILSMGRCYLDSVDCKQIEQYLSPSFLSRSSLSSLAFLITCTFLGISFDLLAPIPWIKHIMKKFRKNDMVQLVPEENEDYQLMHDGEETNNLRAPLMSEREDSGILNGIEEHDLSLYPINRSFHMPKQTFDFAQYYAFDITIFALTMIYSLFAPLTVPVGAVYFGYRYLVDKYNFLFIYRVRGFPAGNDGKLMDMVICIMQFCVIFFLVAMLLFFAVQGDPMKLQAICTLDLLYKDYNFDQKFSLTTTSNSGLGLTATGVKIDELFISDIQTQHKSGKTTVDVKIDSESRVSTTVTVDEALTGLKTSFSFRVPDQKSGKLDLQYLHDRFALNSTIGLTSTPLIELAATIGTNELSAGAEVGFDSTSASVTKYNSGICYNKHDFSAAVLLADKGETLKASYIHTFNETNGATVAAEVTHKLKTKENYFTIGSSHAIDSSTLLKTRFSNGGKVGVLCQHEWRPKSTGGGMGVAVTMASYAAVLRPHASSTRTPRGPRRPAGAVPPTPRRAALRATTRSPPAVAATPPPRERVQQQQQPGDGQTTTRLYSLAPCPLLLAALLPGAEPAVVLFAMGGYGTYLGFRIKLSDDPEEKAKAKDLHPKLLAGMFFFFAAGATGGVTALLTSDKPIFESPHAVTGIIGLALLTIQSILPTLFEGNPSLRNAHGLLGSGIMTLFLIHAAFGLQLGLSF</sequence>
<dbReference type="CDD" id="cd07306">
    <property type="entry name" value="Porin3_VDAC"/>
    <property type="match status" value="1"/>
</dbReference>
<evidence type="ECO:0000259" key="19">
    <source>
        <dbReference type="Pfam" id="PF13967"/>
    </source>
</evidence>
<evidence type="ECO:0000256" key="8">
    <source>
        <dbReference type="ARBA" id="ARBA00022787"/>
    </source>
</evidence>
<keyword evidence="14" id="KW-0407">Ion channel</keyword>
<dbReference type="InterPro" id="IPR001925">
    <property type="entry name" value="Porin_Euk"/>
</dbReference>
<dbReference type="GO" id="GO:0015288">
    <property type="term" value="F:porin activity"/>
    <property type="evidence" value="ECO:0007669"/>
    <property type="project" value="UniProtKB-KW"/>
</dbReference>
<keyword evidence="6" id="KW-1134">Transmembrane beta strand</keyword>
<evidence type="ECO:0000256" key="14">
    <source>
        <dbReference type="ARBA" id="ARBA00023303"/>
    </source>
</evidence>
<evidence type="ECO:0000256" key="9">
    <source>
        <dbReference type="ARBA" id="ARBA00022989"/>
    </source>
</evidence>
<comment type="function">
    <text evidence="15">Forms a channel through the mitochondrial outer membrane that allows diffusion of small hydrophilic molecules. The channel adopts an open conformation at low or zero membrane potential and a closed conformation at potentials above 30-40 mV. The open state has a weak anion selectivity whereas the closed state is cation-selective.</text>
</comment>
<reference evidence="21" key="1">
    <citation type="journal article" date="2009" name="Rice">
        <title>De Novo Next Generation Sequencing of Plant Genomes.</title>
        <authorList>
            <person name="Rounsley S."/>
            <person name="Marri P.R."/>
            <person name="Yu Y."/>
            <person name="He R."/>
            <person name="Sisneros N."/>
            <person name="Goicoechea J.L."/>
            <person name="Lee S.J."/>
            <person name="Angelova A."/>
            <person name="Kudrna D."/>
            <person name="Luo M."/>
            <person name="Affourtit J."/>
            <person name="Desany B."/>
            <person name="Knight J."/>
            <person name="Niazi F."/>
            <person name="Egholm M."/>
            <person name="Wing R.A."/>
        </authorList>
    </citation>
    <scope>NUCLEOTIDE SEQUENCE [LARGE SCALE GENOMIC DNA]</scope>
    <source>
        <strain evidence="21">cv. IRGC 105608</strain>
    </source>
</reference>
<keyword evidence="7 17" id="KW-0812">Transmembrane</keyword>
<evidence type="ECO:0000256" key="11">
    <source>
        <dbReference type="ARBA" id="ARBA00023114"/>
    </source>
</evidence>
<dbReference type="InterPro" id="IPR025067">
    <property type="entry name" value="DUF4079"/>
</dbReference>
<dbReference type="GO" id="GO:0005741">
    <property type="term" value="C:mitochondrial outer membrane"/>
    <property type="evidence" value="ECO:0007669"/>
    <property type="project" value="UniProtKB-SubCell"/>
</dbReference>
<evidence type="ECO:0000256" key="15">
    <source>
        <dbReference type="ARBA" id="ARBA00024851"/>
    </source>
</evidence>
<keyword evidence="10" id="KW-0406">Ion transport</keyword>
<feature type="compositionally biased region" description="Low complexity" evidence="16">
    <location>
        <begin position="998"/>
        <end position="1009"/>
    </location>
</feature>